<gene>
    <name evidence="15" type="ORF">DU428_03620</name>
</gene>
<dbReference type="Pfam" id="PF07715">
    <property type="entry name" value="Plug"/>
    <property type="match status" value="1"/>
</dbReference>
<evidence type="ECO:0000259" key="14">
    <source>
        <dbReference type="Pfam" id="PF07715"/>
    </source>
</evidence>
<name>A0A368P983_9FLAO</name>
<evidence type="ECO:0000256" key="4">
    <source>
        <dbReference type="ARBA" id="ARBA00022692"/>
    </source>
</evidence>
<evidence type="ECO:0000256" key="5">
    <source>
        <dbReference type="ARBA" id="ARBA00022729"/>
    </source>
</evidence>
<dbReference type="SUPFAM" id="SSF49464">
    <property type="entry name" value="Carboxypeptidase regulatory domain-like"/>
    <property type="match status" value="1"/>
</dbReference>
<dbReference type="EMBL" id="QPIG01000001">
    <property type="protein sequence ID" value="RCU58475.1"/>
    <property type="molecule type" value="Genomic_DNA"/>
</dbReference>
<dbReference type="GO" id="GO:0015344">
    <property type="term" value="F:siderophore uptake transmembrane transporter activity"/>
    <property type="evidence" value="ECO:0007669"/>
    <property type="project" value="TreeGrafter"/>
</dbReference>
<sequence>MRTILSILLMFCCGITFAQTTITGTVVDNNNIPIPSANVIVIGTSSGTVTDFDGNFNLTVNQNPPFTIQASSIGFESTTQEVTANNQNINFVLNEGTALDEVVVSASRTPERIRESPVTVERLDAKGIKTSSSATFFDSLENLKGVDMNTNSLTFKSVNTRGFAGFANTRFMQLVDGMDNSSPALNFALGNLLGMSELDVNTVELLPGASSALYGANAFNGIMFMTSKNPFDHTGVSTYVKTGLTSSDNAGDNQFYDIGVRVANKFSDAFAAKASVSYLKGTEWYATDYTDYNNRGWTRENPGYDGLNVYGDEVATTLDMDNIASTNAFPIPLASNYGKHYISRTGYNESDLIDYEAESLKADFALHFKPWKNDFEIVLNSKVGRGNTIYQGANRYSIKDFFMQQHKLELRNDNFFVRGYVTAEKAGNSFDSRFAGININRFWKPDQKWFEDYAAGFLGATAGQGIFDPNEAQLAQAHATARANADSGRLIPGTPQFERAFDIVTADPDLATGAKFQDASKIYHADANYNFAHLVDFVDIMAGGSFRQYSLNSFGTIYTDNDGPINYNEYGAYVQLQKKLLEERLKFTGSLRYDKSEFFDGFVSPRISFVYAADELKNHNIRGSFQSGFRNPTTQDLFIGLQAGRAILVGSAPANLDRYTGTSSQLSTTGQAITGSATVPLNGGDAYSNAFDLTSVNNGAPVAANVALVKPEHVSAFELGYRGRVSKFNIDLSAYYNKYKDFISTRTVLTPLYGEVGDNSYSLLALQNGDFQPYQTYTNSKADINSYGASIGVDTKVLNGFDFGLNYTYAQFDFDEATDPDFEPGFNTPEHKVKASFGKTELFQNFGFNVNWRWNDKYLWQSTFHNGYIPARNLIDAQINYTIPKWKSTFKVGGSNILGHDYVSAPGSGAVGAQYFISWTINQ</sequence>
<dbReference type="Gene3D" id="2.170.130.10">
    <property type="entry name" value="TonB-dependent receptor, plug domain"/>
    <property type="match status" value="1"/>
</dbReference>
<dbReference type="GO" id="GO:0044718">
    <property type="term" value="P:siderophore transmembrane transport"/>
    <property type="evidence" value="ECO:0007669"/>
    <property type="project" value="TreeGrafter"/>
</dbReference>
<evidence type="ECO:0000313" key="15">
    <source>
        <dbReference type="EMBL" id="RCU58475.1"/>
    </source>
</evidence>
<evidence type="ECO:0000256" key="2">
    <source>
        <dbReference type="ARBA" id="ARBA00022448"/>
    </source>
</evidence>
<evidence type="ECO:0000256" key="12">
    <source>
        <dbReference type="SAM" id="SignalP"/>
    </source>
</evidence>
<dbReference type="Pfam" id="PF13715">
    <property type="entry name" value="CarbopepD_reg_2"/>
    <property type="match status" value="1"/>
</dbReference>
<dbReference type="InterPro" id="IPR012910">
    <property type="entry name" value="Plug_dom"/>
</dbReference>
<dbReference type="SUPFAM" id="SSF56935">
    <property type="entry name" value="Porins"/>
    <property type="match status" value="1"/>
</dbReference>
<evidence type="ECO:0000256" key="7">
    <source>
        <dbReference type="ARBA" id="ARBA00023136"/>
    </source>
</evidence>
<comment type="subcellular location">
    <subcellularLocation>
        <location evidence="1 10">Cell outer membrane</location>
        <topology evidence="1 10">Multi-pass membrane protein</topology>
    </subcellularLocation>
</comment>
<dbReference type="Proteomes" id="UP000252249">
    <property type="component" value="Unassembled WGS sequence"/>
</dbReference>
<evidence type="ECO:0000256" key="11">
    <source>
        <dbReference type="RuleBase" id="RU003357"/>
    </source>
</evidence>
<keyword evidence="2 10" id="KW-0813">Transport</keyword>
<dbReference type="InterPro" id="IPR036942">
    <property type="entry name" value="Beta-barrel_TonB_sf"/>
</dbReference>
<dbReference type="PANTHER" id="PTHR30069:SF29">
    <property type="entry name" value="HEMOGLOBIN AND HEMOGLOBIN-HAPTOGLOBIN-BINDING PROTEIN 1-RELATED"/>
    <property type="match status" value="1"/>
</dbReference>
<evidence type="ECO:0000313" key="16">
    <source>
        <dbReference type="Proteomes" id="UP000252249"/>
    </source>
</evidence>
<comment type="similarity">
    <text evidence="10 11">Belongs to the TonB-dependent receptor family.</text>
</comment>
<evidence type="ECO:0000256" key="10">
    <source>
        <dbReference type="PROSITE-ProRule" id="PRU01360"/>
    </source>
</evidence>
<dbReference type="Gene3D" id="2.60.40.1120">
    <property type="entry name" value="Carboxypeptidase-like, regulatory domain"/>
    <property type="match status" value="1"/>
</dbReference>
<keyword evidence="3 10" id="KW-1134">Transmembrane beta strand</keyword>
<dbReference type="AlphaFoldDB" id="A0A368P983"/>
<feature type="chain" id="PRO_5016942526" evidence="12">
    <location>
        <begin position="19"/>
        <end position="923"/>
    </location>
</feature>
<dbReference type="Pfam" id="PF00593">
    <property type="entry name" value="TonB_dep_Rec_b-barrel"/>
    <property type="match status" value="1"/>
</dbReference>
<keyword evidence="5 12" id="KW-0732">Signal</keyword>
<dbReference type="InterPro" id="IPR037066">
    <property type="entry name" value="Plug_dom_sf"/>
</dbReference>
<evidence type="ECO:0000256" key="9">
    <source>
        <dbReference type="ARBA" id="ARBA00023237"/>
    </source>
</evidence>
<keyword evidence="7 10" id="KW-0472">Membrane</keyword>
<feature type="signal peptide" evidence="12">
    <location>
        <begin position="1"/>
        <end position="18"/>
    </location>
</feature>
<evidence type="ECO:0000256" key="1">
    <source>
        <dbReference type="ARBA" id="ARBA00004571"/>
    </source>
</evidence>
<evidence type="ECO:0000256" key="6">
    <source>
        <dbReference type="ARBA" id="ARBA00023077"/>
    </source>
</evidence>
<accession>A0A368P983</accession>
<feature type="domain" description="TonB-dependent receptor plug" evidence="14">
    <location>
        <begin position="113"/>
        <end position="222"/>
    </location>
</feature>
<evidence type="ECO:0000259" key="13">
    <source>
        <dbReference type="Pfam" id="PF00593"/>
    </source>
</evidence>
<dbReference type="InterPro" id="IPR039426">
    <property type="entry name" value="TonB-dep_rcpt-like"/>
</dbReference>
<keyword evidence="8 15" id="KW-0675">Receptor</keyword>
<keyword evidence="9 10" id="KW-0998">Cell outer membrane</keyword>
<proteinExistence type="inferred from homology"/>
<organism evidence="15 16">
    <name type="scientific">Oceanihabitans sediminis</name>
    <dbReference type="NCBI Taxonomy" id="1812012"/>
    <lineage>
        <taxon>Bacteria</taxon>
        <taxon>Pseudomonadati</taxon>
        <taxon>Bacteroidota</taxon>
        <taxon>Flavobacteriia</taxon>
        <taxon>Flavobacteriales</taxon>
        <taxon>Flavobacteriaceae</taxon>
        <taxon>Oceanihabitans</taxon>
    </lineage>
</organism>
<dbReference type="Gene3D" id="2.40.170.20">
    <property type="entry name" value="TonB-dependent receptor, beta-barrel domain"/>
    <property type="match status" value="1"/>
</dbReference>
<protein>
    <submittedName>
        <fullName evidence="15">TonB-dependent receptor</fullName>
    </submittedName>
</protein>
<evidence type="ECO:0000256" key="8">
    <source>
        <dbReference type="ARBA" id="ARBA00023170"/>
    </source>
</evidence>
<evidence type="ECO:0000256" key="3">
    <source>
        <dbReference type="ARBA" id="ARBA00022452"/>
    </source>
</evidence>
<dbReference type="InterPro" id="IPR008969">
    <property type="entry name" value="CarboxyPept-like_regulatory"/>
</dbReference>
<dbReference type="GO" id="GO:0009279">
    <property type="term" value="C:cell outer membrane"/>
    <property type="evidence" value="ECO:0007669"/>
    <property type="project" value="UniProtKB-SubCell"/>
</dbReference>
<keyword evidence="4 10" id="KW-0812">Transmembrane</keyword>
<feature type="domain" description="TonB-dependent receptor-like beta-barrel" evidence="13">
    <location>
        <begin position="446"/>
        <end position="897"/>
    </location>
</feature>
<dbReference type="PROSITE" id="PS52016">
    <property type="entry name" value="TONB_DEPENDENT_REC_3"/>
    <property type="match status" value="1"/>
</dbReference>
<dbReference type="RefSeq" id="WP_113965817.1">
    <property type="nucleotide sequence ID" value="NZ_QNRP01000001.1"/>
</dbReference>
<keyword evidence="16" id="KW-1185">Reference proteome</keyword>
<dbReference type="PANTHER" id="PTHR30069">
    <property type="entry name" value="TONB-DEPENDENT OUTER MEMBRANE RECEPTOR"/>
    <property type="match status" value="1"/>
</dbReference>
<dbReference type="OrthoDB" id="1109208at2"/>
<reference evidence="15 16" key="1">
    <citation type="submission" date="2018-07" db="EMBL/GenBank/DDBJ databases">
        <title>Oceanihabitans testaceum sp. nov., isolated from marine sediment.</title>
        <authorList>
            <person name="Li C.-M."/>
        </authorList>
    </citation>
    <scope>NUCLEOTIDE SEQUENCE [LARGE SCALE GENOMIC DNA]</scope>
    <source>
        <strain evidence="15 16">S9-10</strain>
    </source>
</reference>
<dbReference type="InterPro" id="IPR000531">
    <property type="entry name" value="Beta-barrel_TonB"/>
</dbReference>
<keyword evidence="6 11" id="KW-0798">TonB box</keyword>
<comment type="caution">
    <text evidence="15">The sequence shown here is derived from an EMBL/GenBank/DDBJ whole genome shotgun (WGS) entry which is preliminary data.</text>
</comment>